<keyword evidence="2" id="KW-0472">Membrane</keyword>
<name>A0ABW2J818_9BURK</name>
<feature type="transmembrane region" description="Helical" evidence="2">
    <location>
        <begin position="6"/>
        <end position="24"/>
    </location>
</feature>
<organism evidence="3 4">
    <name type="scientific">Herminiimonas aquatilis</name>
    <dbReference type="NCBI Taxonomy" id="345342"/>
    <lineage>
        <taxon>Bacteria</taxon>
        <taxon>Pseudomonadati</taxon>
        <taxon>Pseudomonadota</taxon>
        <taxon>Betaproteobacteria</taxon>
        <taxon>Burkholderiales</taxon>
        <taxon>Oxalobacteraceae</taxon>
        <taxon>Herminiimonas</taxon>
    </lineage>
</organism>
<dbReference type="Proteomes" id="UP001596379">
    <property type="component" value="Unassembled WGS sequence"/>
</dbReference>
<dbReference type="EMBL" id="JBHTCC010000003">
    <property type="protein sequence ID" value="MFC7299663.1"/>
    <property type="molecule type" value="Genomic_DNA"/>
</dbReference>
<feature type="compositionally biased region" description="Basic and acidic residues" evidence="1">
    <location>
        <begin position="97"/>
        <end position="110"/>
    </location>
</feature>
<feature type="compositionally biased region" description="Polar residues" evidence="1">
    <location>
        <begin position="78"/>
        <end position="91"/>
    </location>
</feature>
<proteinExistence type="predicted"/>
<dbReference type="Pfam" id="PF20228">
    <property type="entry name" value="DUF6587"/>
    <property type="match status" value="1"/>
</dbReference>
<evidence type="ECO:0000256" key="1">
    <source>
        <dbReference type="SAM" id="MobiDB-lite"/>
    </source>
</evidence>
<keyword evidence="2" id="KW-0812">Transmembrane</keyword>
<keyword evidence="2" id="KW-1133">Transmembrane helix</keyword>
<accession>A0ABW2J818</accession>
<dbReference type="InterPro" id="IPR046494">
    <property type="entry name" value="DUF6587"/>
</dbReference>
<feature type="region of interest" description="Disordered" evidence="1">
    <location>
        <begin position="69"/>
        <end position="110"/>
    </location>
</feature>
<gene>
    <name evidence="3" type="ORF">ACFQO0_14565</name>
</gene>
<comment type="caution">
    <text evidence="3">The sequence shown here is derived from an EMBL/GenBank/DDBJ whole genome shotgun (WGS) entry which is preliminary data.</text>
</comment>
<evidence type="ECO:0000313" key="3">
    <source>
        <dbReference type="EMBL" id="MFC7299663.1"/>
    </source>
</evidence>
<evidence type="ECO:0000313" key="4">
    <source>
        <dbReference type="Proteomes" id="UP001596379"/>
    </source>
</evidence>
<dbReference type="RefSeq" id="WP_382235858.1">
    <property type="nucleotide sequence ID" value="NZ_JBHTCC010000003.1"/>
</dbReference>
<sequence length="110" mass="11863">MSMYGFVQNAIISIVVLMSALYVLRKLMPKWVRGRQLALASMLNQPSHSLPLRKLGSFMMPDETSGGGCGSGCSSCSNCASNPASDSQDISGNKPEAAVETRPLEFQRHI</sequence>
<evidence type="ECO:0000256" key="2">
    <source>
        <dbReference type="SAM" id="Phobius"/>
    </source>
</evidence>
<reference evidence="4" key="1">
    <citation type="journal article" date="2019" name="Int. J. Syst. Evol. Microbiol.">
        <title>The Global Catalogue of Microorganisms (GCM) 10K type strain sequencing project: providing services to taxonomists for standard genome sequencing and annotation.</title>
        <authorList>
            <consortium name="The Broad Institute Genomics Platform"/>
            <consortium name="The Broad Institute Genome Sequencing Center for Infectious Disease"/>
            <person name="Wu L."/>
            <person name="Ma J."/>
        </authorList>
    </citation>
    <scope>NUCLEOTIDE SEQUENCE [LARGE SCALE GENOMIC DNA]</scope>
    <source>
        <strain evidence="4">CCUG 36956</strain>
    </source>
</reference>
<protein>
    <submittedName>
        <fullName evidence="3">DUF6587 family protein</fullName>
    </submittedName>
</protein>
<keyword evidence="4" id="KW-1185">Reference proteome</keyword>